<dbReference type="EMBL" id="AAHK01000313">
    <property type="protein sequence ID" value="EAN93950.1"/>
    <property type="molecule type" value="Genomic_DNA"/>
</dbReference>
<gene>
    <name evidence="2" type="ORF">Tc00.1047053506303.160</name>
</gene>
<reference evidence="2 3" key="1">
    <citation type="journal article" date="2005" name="Science">
        <title>The genome sequence of Trypanosoma cruzi, etiologic agent of Chagas disease.</title>
        <authorList>
            <person name="El-Sayed N.M."/>
            <person name="Myler P.J."/>
            <person name="Bartholomeu D.C."/>
            <person name="Nilsson D."/>
            <person name="Aggarwal G."/>
            <person name="Tran A.N."/>
            <person name="Ghedin E."/>
            <person name="Worthey E.A."/>
            <person name="Delcher A.L."/>
            <person name="Blandin G."/>
            <person name="Westenberger S.J."/>
            <person name="Caler E."/>
            <person name="Cerqueira G.C."/>
            <person name="Branche C."/>
            <person name="Haas B."/>
            <person name="Anupama A."/>
            <person name="Arner E."/>
            <person name="Aslund L."/>
            <person name="Attipoe P."/>
            <person name="Bontempi E."/>
            <person name="Bringaud F."/>
            <person name="Burton P."/>
            <person name="Cadag E."/>
            <person name="Campbell D.A."/>
            <person name="Carrington M."/>
            <person name="Crabtree J."/>
            <person name="Darban H."/>
            <person name="da Silveira J.F."/>
            <person name="de Jong P."/>
            <person name="Edwards K."/>
            <person name="Englund P.T."/>
            <person name="Fazelina G."/>
            <person name="Feldblyum T."/>
            <person name="Ferella M."/>
            <person name="Frasch A.C."/>
            <person name="Gull K."/>
            <person name="Horn D."/>
            <person name="Hou L."/>
            <person name="Huang Y."/>
            <person name="Kindlund E."/>
            <person name="Klingbeil M."/>
            <person name="Kluge S."/>
            <person name="Koo H."/>
            <person name="Lacerda D."/>
            <person name="Levin M.J."/>
            <person name="Lorenzi H."/>
            <person name="Louie T."/>
            <person name="Machado C.R."/>
            <person name="McCulloch R."/>
            <person name="McKenna A."/>
            <person name="Mizuno Y."/>
            <person name="Mottram J.C."/>
            <person name="Nelson S."/>
            <person name="Ochaya S."/>
            <person name="Osoegawa K."/>
            <person name="Pai G."/>
            <person name="Parsons M."/>
            <person name="Pentony M."/>
            <person name="Pettersson U."/>
            <person name="Pop M."/>
            <person name="Ramirez J.L."/>
            <person name="Rinta J."/>
            <person name="Robertson L."/>
            <person name="Salzberg S.L."/>
            <person name="Sanchez D.O."/>
            <person name="Seyler A."/>
            <person name="Sharma R."/>
            <person name="Shetty J."/>
            <person name="Simpson A.J."/>
            <person name="Sisk E."/>
            <person name="Tammi M.T."/>
            <person name="Tarleton R."/>
            <person name="Teixeira S."/>
            <person name="Van Aken S."/>
            <person name="Vogt C."/>
            <person name="Ward P.N."/>
            <person name="Wickstead B."/>
            <person name="Wortman J."/>
            <person name="White O."/>
            <person name="Fraser C.M."/>
            <person name="Stuart K.D."/>
            <person name="Andersson B."/>
        </authorList>
    </citation>
    <scope>NUCLEOTIDE SEQUENCE [LARGE SCALE GENOMIC DNA]</scope>
    <source>
        <strain evidence="2 3">CL Brener</strain>
    </source>
</reference>
<protein>
    <submittedName>
        <fullName evidence="2">Uncharacterized protein</fullName>
    </submittedName>
</protein>
<dbReference type="GeneID" id="3547573"/>
<keyword evidence="3" id="KW-1185">Reference proteome</keyword>
<dbReference type="KEGG" id="tcr:506303.160"/>
<feature type="compositionally biased region" description="Basic and acidic residues" evidence="1">
    <location>
        <begin position="341"/>
        <end position="359"/>
    </location>
</feature>
<dbReference type="PaxDb" id="353153-Q4DN36"/>
<feature type="region of interest" description="Disordered" evidence="1">
    <location>
        <begin position="687"/>
        <end position="729"/>
    </location>
</feature>
<evidence type="ECO:0000313" key="2">
    <source>
        <dbReference type="EMBL" id="EAN93950.1"/>
    </source>
</evidence>
<feature type="region of interest" description="Disordered" evidence="1">
    <location>
        <begin position="338"/>
        <end position="371"/>
    </location>
</feature>
<accession>Q4DN36</accession>
<dbReference type="InParanoid" id="Q4DN36"/>
<feature type="compositionally biased region" description="Acidic residues" evidence="1">
    <location>
        <begin position="719"/>
        <end position="729"/>
    </location>
</feature>
<evidence type="ECO:0000313" key="3">
    <source>
        <dbReference type="Proteomes" id="UP000002296"/>
    </source>
</evidence>
<sequence>MTWMAASEERQQPPWKSYQRPQVSALSAYRTASPCSRNGIPKCAGTVSCKRGTYRTLSWGVGSQTPGLVHSPPRYTQTLTPHQTKMSPAPEKLFFAKLTPSSSLSSSRPLAPKPCEQPRFASPSSRHFHYANCTMANYGNRDAHHVCQPKSPTIRLASLLHGRPLGDDLVDWKISRRRDDIGALVEFLLLLRDREAKNRQRIEEEAISLLDCLKQQERQERTTASFKELRLPVAQLKSLNFLSALRASQTSKYFVQQKGILKGFAGQPSARQWGDKKRGGGCHGVAVEQQLLIFDEEMAARSLIDIVEEGCRGRLMLAANGGTQVAEGKGRVFVGINGQIGEKRRDGPERPQLKEDASKNDGTANKVRHHKGESLPIGDLWGSADAHFDPLDVCVCGQAPSTTTSDTFLSASNDRFFFDGLGRVGLGLANGAGEERDEEDDLRVVSSLNCRNGTKGERYDELFVEEVGSEGMIERPEQSDVETFLDSEHAWLEEARAGLCLEEQEARAEIMQLEEYGIAHLEEQRCNCWLSRHVSDAVLLQMENIIREEELRRIHICGSLLDTGATTDSNVLSPRELSSSSHSRLRVGMEQREREAVCNAFRDGLRTAWEAAIAALFEQEQQERAKLEREAQPKYTSVLWGIVSMGERQEILLEEQSEREGIEHEAVGHWMDLQLLHKFQYTRLLTGTRRMPPKRRESRPCSSDAEGNAYSWRSLNGDGDSDSDSDSDADSGVFLLLPSHLTQRGCMTNSKNTLDYANSTSEDNGRPRILVAHGIQPEPEAIQKNCVAHSFSTLETEECEGREALHADWRRGYENLLELDGMATNEFMRAIMFFDRMRTSHTSATSM</sequence>
<evidence type="ECO:0000256" key="1">
    <source>
        <dbReference type="SAM" id="MobiDB-lite"/>
    </source>
</evidence>
<dbReference type="RefSeq" id="XP_815801.1">
    <property type="nucleotide sequence ID" value="XM_810708.1"/>
</dbReference>
<name>Q4DN36_TRYCC</name>
<organism evidence="2 3">
    <name type="scientific">Trypanosoma cruzi (strain CL Brener)</name>
    <dbReference type="NCBI Taxonomy" id="353153"/>
    <lineage>
        <taxon>Eukaryota</taxon>
        <taxon>Discoba</taxon>
        <taxon>Euglenozoa</taxon>
        <taxon>Kinetoplastea</taxon>
        <taxon>Metakinetoplastina</taxon>
        <taxon>Trypanosomatida</taxon>
        <taxon>Trypanosomatidae</taxon>
        <taxon>Trypanosoma</taxon>
        <taxon>Schizotrypanum</taxon>
    </lineage>
</organism>
<proteinExistence type="predicted"/>
<dbReference type="AlphaFoldDB" id="Q4DN36"/>
<dbReference type="Proteomes" id="UP000002296">
    <property type="component" value="Unassembled WGS sequence"/>
</dbReference>
<comment type="caution">
    <text evidence="2">The sequence shown here is derived from an EMBL/GenBank/DDBJ whole genome shotgun (WGS) entry which is preliminary data.</text>
</comment>